<dbReference type="InterPro" id="IPR007651">
    <property type="entry name" value="Lipin_N"/>
</dbReference>
<dbReference type="GO" id="GO:0019432">
    <property type="term" value="P:triglyceride biosynthetic process"/>
    <property type="evidence" value="ECO:0007669"/>
    <property type="project" value="TreeGrafter"/>
</dbReference>
<comment type="caution">
    <text evidence="3">The sequence shown here is derived from an EMBL/GenBank/DDBJ whole genome shotgun (WGS) entry which is preliminary data.</text>
</comment>
<feature type="domain" description="Lipin N-terminal" evidence="2">
    <location>
        <begin position="2"/>
        <end position="107"/>
    </location>
</feature>
<organism evidence="3 4">
    <name type="scientific">Lactarius akahatsu</name>
    <dbReference type="NCBI Taxonomy" id="416441"/>
    <lineage>
        <taxon>Eukaryota</taxon>
        <taxon>Fungi</taxon>
        <taxon>Dikarya</taxon>
        <taxon>Basidiomycota</taxon>
        <taxon>Agaricomycotina</taxon>
        <taxon>Agaricomycetes</taxon>
        <taxon>Russulales</taxon>
        <taxon>Russulaceae</taxon>
        <taxon>Lactarius</taxon>
    </lineage>
</organism>
<feature type="compositionally biased region" description="Polar residues" evidence="1">
    <location>
        <begin position="178"/>
        <end position="192"/>
    </location>
</feature>
<dbReference type="AlphaFoldDB" id="A0AAD4QD80"/>
<dbReference type="PANTHER" id="PTHR12181">
    <property type="entry name" value="LIPIN"/>
    <property type="match status" value="1"/>
</dbReference>
<evidence type="ECO:0000313" key="4">
    <source>
        <dbReference type="Proteomes" id="UP001201163"/>
    </source>
</evidence>
<keyword evidence="4" id="KW-1185">Reference proteome</keyword>
<reference evidence="3" key="1">
    <citation type="submission" date="2022-01" db="EMBL/GenBank/DDBJ databases">
        <title>Comparative genomics reveals a dynamic genome evolution in the ectomycorrhizal milk-cap (Lactarius) mushrooms.</title>
        <authorList>
            <consortium name="DOE Joint Genome Institute"/>
            <person name="Lebreton A."/>
            <person name="Tang N."/>
            <person name="Kuo A."/>
            <person name="LaButti K."/>
            <person name="Drula E."/>
            <person name="Barry K."/>
            <person name="Clum A."/>
            <person name="Lipzen A."/>
            <person name="Mousain D."/>
            <person name="Ng V."/>
            <person name="Wang R."/>
            <person name="Wang X."/>
            <person name="Dai Y."/>
            <person name="Henrissat B."/>
            <person name="Grigoriev I.V."/>
            <person name="Guerin-Laguette A."/>
            <person name="Yu F."/>
            <person name="Martin F.M."/>
        </authorList>
    </citation>
    <scope>NUCLEOTIDE SEQUENCE</scope>
    <source>
        <strain evidence="3">QP</strain>
    </source>
</reference>
<feature type="compositionally biased region" description="Basic and acidic residues" evidence="1">
    <location>
        <begin position="258"/>
        <end position="270"/>
    </location>
</feature>
<feature type="region of interest" description="Disordered" evidence="1">
    <location>
        <begin position="102"/>
        <end position="208"/>
    </location>
</feature>
<feature type="region of interest" description="Disordered" evidence="1">
    <location>
        <begin position="224"/>
        <end position="270"/>
    </location>
</feature>
<accession>A0AAD4QD80</accession>
<evidence type="ECO:0000259" key="2">
    <source>
        <dbReference type="Pfam" id="PF04571"/>
    </source>
</evidence>
<dbReference type="GO" id="GO:0009062">
    <property type="term" value="P:fatty acid catabolic process"/>
    <property type="evidence" value="ECO:0007669"/>
    <property type="project" value="TreeGrafter"/>
</dbReference>
<name>A0AAD4QD80_9AGAM</name>
<dbReference type="GO" id="GO:0008195">
    <property type="term" value="F:phosphatidate phosphatase activity"/>
    <property type="evidence" value="ECO:0007669"/>
    <property type="project" value="TreeGrafter"/>
</dbReference>
<dbReference type="Pfam" id="PF04571">
    <property type="entry name" value="Lipin_N"/>
    <property type="match status" value="1"/>
</dbReference>
<feature type="compositionally biased region" description="Acidic residues" evidence="1">
    <location>
        <begin position="137"/>
        <end position="147"/>
    </location>
</feature>
<dbReference type="GO" id="GO:0005634">
    <property type="term" value="C:nucleus"/>
    <property type="evidence" value="ECO:0007669"/>
    <property type="project" value="TreeGrafter"/>
</dbReference>
<dbReference type="Proteomes" id="UP001201163">
    <property type="component" value="Unassembled WGS sequence"/>
</dbReference>
<feature type="compositionally biased region" description="Basic and acidic residues" evidence="1">
    <location>
        <begin position="124"/>
        <end position="136"/>
    </location>
</feature>
<proteinExistence type="predicted"/>
<evidence type="ECO:0000256" key="1">
    <source>
        <dbReference type="SAM" id="MobiDB-lite"/>
    </source>
</evidence>
<sequence>MNYLWGAVNAISAPYQYYKDINPATLTGAIDVIVVRRLGLNGTMEFVSSPFHVRFGKWQVLRPNEKKVDIAVNGNAVPFSMKIGEAGEAFFVFETEGDVPDDLITSPLLEPTQPVSLEPPPQEDIGRFGSREREGLTDDGQEPDFFDLDAPSTSPPRTVSKSPISSSVSVSSMDTSSQPGRTSSDSINTIPTSVEAEEERLPKAHGNFQVTRDVAHSAMVDHGNRFTEKTPDPGELGDEASARPRIFGSTRANAQGYHLREETLNPHRRE</sequence>
<protein>
    <submittedName>
        <fullName evidence="3">Lipin, N-terminal conserved region-domain-containing protein</fullName>
    </submittedName>
</protein>
<gene>
    <name evidence="3" type="ORF">EDB92DRAFT_766179</name>
</gene>
<dbReference type="EMBL" id="JAKELL010000030">
    <property type="protein sequence ID" value="KAH8990605.1"/>
    <property type="molecule type" value="Genomic_DNA"/>
</dbReference>
<dbReference type="PANTHER" id="PTHR12181:SF12">
    <property type="entry name" value="PHOSPHATIDATE PHOSPHATASE"/>
    <property type="match status" value="1"/>
</dbReference>
<dbReference type="InterPro" id="IPR026058">
    <property type="entry name" value="LIPIN"/>
</dbReference>
<evidence type="ECO:0000313" key="3">
    <source>
        <dbReference type="EMBL" id="KAH8990605.1"/>
    </source>
</evidence>
<feature type="compositionally biased region" description="Low complexity" evidence="1">
    <location>
        <begin position="159"/>
        <end position="177"/>
    </location>
</feature>